<evidence type="ECO:0000256" key="6">
    <source>
        <dbReference type="ARBA" id="ARBA00022729"/>
    </source>
</evidence>
<feature type="domain" description="Dyp-type peroxidase N-terminal" evidence="17">
    <location>
        <begin position="83"/>
        <end position="234"/>
    </location>
</feature>
<dbReference type="PROSITE" id="PS51318">
    <property type="entry name" value="TAT"/>
    <property type="match status" value="1"/>
</dbReference>
<accession>A0A433SD37</accession>
<feature type="compositionally biased region" description="Polar residues" evidence="16">
    <location>
        <begin position="1"/>
        <end position="25"/>
    </location>
</feature>
<dbReference type="EMBL" id="PQSP01000004">
    <property type="protein sequence ID" value="RUS66651.1"/>
    <property type="molecule type" value="Genomic_DNA"/>
</dbReference>
<dbReference type="InterPro" id="IPR006311">
    <property type="entry name" value="TAT_signal"/>
</dbReference>
<dbReference type="PANTHER" id="PTHR30521">
    <property type="entry name" value="DEFERROCHELATASE/PEROXIDASE"/>
    <property type="match status" value="1"/>
</dbReference>
<evidence type="ECO:0000256" key="4">
    <source>
        <dbReference type="ARBA" id="ARBA00022617"/>
    </source>
</evidence>
<keyword evidence="5 13" id="KW-0479">Metal-binding</keyword>
<dbReference type="InterPro" id="IPR019546">
    <property type="entry name" value="TAT_signal_bac_arc"/>
</dbReference>
<dbReference type="NCBIfam" id="TIGR01413">
    <property type="entry name" value="Dyp_perox_fam"/>
    <property type="match status" value="1"/>
</dbReference>
<keyword evidence="8 13" id="KW-0408">Iron</keyword>
<evidence type="ECO:0000256" key="9">
    <source>
        <dbReference type="ARBA" id="ARBA00023239"/>
    </source>
</evidence>
<keyword evidence="4 13" id="KW-0349">Heme</keyword>
<gene>
    <name evidence="19" type="primary">efeB</name>
    <name evidence="19" type="ORF">CUZ56_01931</name>
</gene>
<evidence type="ECO:0000256" key="10">
    <source>
        <dbReference type="ARBA" id="ARBA00033771"/>
    </source>
</evidence>
<keyword evidence="20" id="KW-1185">Reference proteome</keyword>
<sequence length="441" mass="48504">MSQQHDTAPGSAQHTSPEQPGTPTRRNLLKGLGTLGGSLLAGGALASQAHAAAETAAGTNTNANANACPDTTLQSVPFYGKHQAGIITPEPAEAVFIAFDVVGKGREDLVKLFQDLTNIIAFLTKGGPAPTADVRLPPPESGILGAQVHPDNLTMTVTVGASLFDERFGLAAQKPVHLVEMPSFPNDALERPWCDGDVMIQICANTRETVIYAMRYVIKNFPNRMVARWKIDGFLPARDIRNRTTPVNLMGFKDGTGNPSHEDEQLMNEMVWVGKNSREPAWAEGGSYEVVRLIRFRLEFWDRTPLGQQQNDFGRLRATGAPHGKEHEFDDPDFESDLDGNITPLDSHMRRAEPRIPERHVAKLRRRSFSYSLGLTKARQLDMGLIFVCFQADLQTGFIQTQMRLNGEPLEEYIKPFGGGYYFALPGTTPDSYLGQALMEA</sequence>
<comment type="similarity">
    <text evidence="2">Belongs to the DyP-type peroxidase family. EfeB subfamily.</text>
</comment>
<proteinExistence type="inferred from homology"/>
<evidence type="ECO:0000256" key="5">
    <source>
        <dbReference type="ARBA" id="ARBA00022723"/>
    </source>
</evidence>
<evidence type="ECO:0000256" key="11">
    <source>
        <dbReference type="ARBA" id="ARBA00033775"/>
    </source>
</evidence>
<feature type="binding site" evidence="14">
    <location>
        <position position="315"/>
    </location>
    <ligand>
        <name>protoporphyrin IX</name>
        <dbReference type="ChEBI" id="CHEBI:57306"/>
    </ligand>
</feature>
<organism evidence="19 20">
    <name type="scientific">Saezia sanguinis</name>
    <dbReference type="NCBI Taxonomy" id="1965230"/>
    <lineage>
        <taxon>Bacteria</taxon>
        <taxon>Pseudomonadati</taxon>
        <taxon>Pseudomonadota</taxon>
        <taxon>Betaproteobacteria</taxon>
        <taxon>Burkholderiales</taxon>
        <taxon>Saeziaceae</taxon>
        <taxon>Saezia</taxon>
    </lineage>
</organism>
<evidence type="ECO:0000256" key="7">
    <source>
        <dbReference type="ARBA" id="ARBA00023002"/>
    </source>
</evidence>
<dbReference type="InterPro" id="IPR048328">
    <property type="entry name" value="Dyp_perox_C"/>
</dbReference>
<dbReference type="GO" id="GO:0004325">
    <property type="term" value="F:ferrochelatase activity"/>
    <property type="evidence" value="ECO:0007669"/>
    <property type="project" value="UniProtKB-EC"/>
</dbReference>
<dbReference type="InterPro" id="IPR048327">
    <property type="entry name" value="Dyp_perox_N"/>
</dbReference>
<evidence type="ECO:0000313" key="20">
    <source>
        <dbReference type="Proteomes" id="UP000286947"/>
    </source>
</evidence>
<keyword evidence="6" id="KW-0732">Signal</keyword>
<evidence type="ECO:0000256" key="3">
    <source>
        <dbReference type="ARBA" id="ARBA00022559"/>
    </source>
</evidence>
<dbReference type="InterPro" id="IPR006314">
    <property type="entry name" value="Dyp_peroxidase"/>
</dbReference>
<comment type="caution">
    <text evidence="19">The sequence shown here is derived from an EMBL/GenBank/DDBJ whole genome shotgun (WGS) entry which is preliminary data.</text>
</comment>
<dbReference type="NCBIfam" id="TIGR01412">
    <property type="entry name" value="tat_substr_1"/>
    <property type="match status" value="1"/>
</dbReference>
<comment type="catalytic activity">
    <reaction evidence="12">
        <text>heme b + 2 H(+) = protoporphyrin IX + Fe(2+)</text>
        <dbReference type="Rhea" id="RHEA:22584"/>
        <dbReference type="ChEBI" id="CHEBI:15378"/>
        <dbReference type="ChEBI" id="CHEBI:29033"/>
        <dbReference type="ChEBI" id="CHEBI:57306"/>
        <dbReference type="ChEBI" id="CHEBI:60344"/>
        <dbReference type="EC" id="4.98.1.1"/>
    </reaction>
    <physiologicalReaction direction="left-to-right" evidence="12">
        <dbReference type="Rhea" id="RHEA:22585"/>
    </physiologicalReaction>
</comment>
<evidence type="ECO:0000259" key="17">
    <source>
        <dbReference type="Pfam" id="PF04261"/>
    </source>
</evidence>
<keyword evidence="7 15" id="KW-0560">Oxidoreductase</keyword>
<dbReference type="OrthoDB" id="9781066at2"/>
<dbReference type="PANTHER" id="PTHR30521:SF4">
    <property type="entry name" value="DEFERROCHELATASE"/>
    <property type="match status" value="1"/>
</dbReference>
<evidence type="ECO:0000256" key="8">
    <source>
        <dbReference type="ARBA" id="ARBA00023004"/>
    </source>
</evidence>
<dbReference type="SUPFAM" id="SSF54909">
    <property type="entry name" value="Dimeric alpha+beta barrel"/>
    <property type="match status" value="1"/>
</dbReference>
<dbReference type="InterPro" id="IPR011008">
    <property type="entry name" value="Dimeric_a/b-barrel"/>
</dbReference>
<keyword evidence="9" id="KW-0456">Lyase</keyword>
<dbReference type="PROSITE" id="PS51404">
    <property type="entry name" value="DYP_PEROXIDASE"/>
    <property type="match status" value="1"/>
</dbReference>
<evidence type="ECO:0000256" key="14">
    <source>
        <dbReference type="PIRSR" id="PIRSR606313-2"/>
    </source>
</evidence>
<evidence type="ECO:0000256" key="13">
    <source>
        <dbReference type="PIRSR" id="PIRSR606313-1"/>
    </source>
</evidence>
<dbReference type="GO" id="GO:0004601">
    <property type="term" value="F:peroxidase activity"/>
    <property type="evidence" value="ECO:0007669"/>
    <property type="project" value="UniProtKB-KW"/>
</dbReference>
<feature type="region of interest" description="Disordered" evidence="16">
    <location>
        <begin position="1"/>
        <end position="29"/>
    </location>
</feature>
<feature type="domain" description="Dyp-type peroxidase C-terminal" evidence="18">
    <location>
        <begin position="246"/>
        <end position="428"/>
    </location>
</feature>
<name>A0A433SD37_9BURK</name>
<dbReference type="Pfam" id="PF20628">
    <property type="entry name" value="Dyp_perox_C"/>
    <property type="match status" value="1"/>
</dbReference>
<evidence type="ECO:0000313" key="19">
    <source>
        <dbReference type="EMBL" id="RUS66651.1"/>
    </source>
</evidence>
<dbReference type="GO" id="GO:0005829">
    <property type="term" value="C:cytosol"/>
    <property type="evidence" value="ECO:0007669"/>
    <property type="project" value="TreeGrafter"/>
</dbReference>
<dbReference type="AlphaFoldDB" id="A0A433SD37"/>
<feature type="binding site" evidence="13">
    <location>
        <position position="348"/>
    </location>
    <ligand>
        <name>heme b</name>
        <dbReference type="ChEBI" id="CHEBI:60344"/>
    </ligand>
</feature>
<evidence type="ECO:0000259" key="18">
    <source>
        <dbReference type="Pfam" id="PF20628"/>
    </source>
</evidence>
<dbReference type="GO" id="GO:0030313">
    <property type="term" value="C:cell envelope"/>
    <property type="evidence" value="ECO:0007669"/>
    <property type="project" value="UniProtKB-SubCell"/>
</dbReference>
<keyword evidence="3 15" id="KW-0575">Peroxidase</keyword>
<dbReference type="Proteomes" id="UP000286947">
    <property type="component" value="Unassembled WGS sequence"/>
</dbReference>
<evidence type="ECO:0000256" key="12">
    <source>
        <dbReference type="ARBA" id="ARBA00048856"/>
    </source>
</evidence>
<evidence type="ECO:0000256" key="2">
    <source>
        <dbReference type="ARBA" id="ARBA00005365"/>
    </source>
</evidence>
<dbReference type="EC" id="1.11.1.-" evidence="15"/>
<reference evidence="19 20" key="1">
    <citation type="submission" date="2018-01" db="EMBL/GenBank/DDBJ databases">
        <title>Saezia sanguinis gen. nov., sp. nov., in the order Burkholderiales isolated from human blood.</title>
        <authorList>
            <person name="Medina-Pascual M.J."/>
            <person name="Valdezate S."/>
            <person name="Monzon S."/>
            <person name="Cuesta I."/>
            <person name="Carrasco G."/>
            <person name="Villalon P."/>
            <person name="Saez-Nieto J.A."/>
        </authorList>
    </citation>
    <scope>NUCLEOTIDE SEQUENCE [LARGE SCALE GENOMIC DNA]</scope>
    <source>
        <strain evidence="19 20">CNM695-12</strain>
    </source>
</reference>
<dbReference type="GO" id="GO:0020037">
    <property type="term" value="F:heme binding"/>
    <property type="evidence" value="ECO:0007669"/>
    <property type="project" value="InterPro"/>
</dbReference>
<comment type="subcellular location">
    <subcellularLocation>
        <location evidence="1">Cell envelope</location>
    </subcellularLocation>
</comment>
<comment type="cofactor">
    <cofactor evidence="13 15">
        <name>heme b</name>
        <dbReference type="ChEBI" id="CHEBI:60344"/>
    </cofactor>
    <text evidence="13 15">Binds 1 heme b (iron(II)-protoporphyrin IX) group non-covalently per subunit.</text>
</comment>
<dbReference type="InterPro" id="IPR006313">
    <property type="entry name" value="EfeB/EfeN"/>
</dbReference>
<dbReference type="GO" id="GO:0046872">
    <property type="term" value="F:metal ion binding"/>
    <property type="evidence" value="ECO:0007669"/>
    <property type="project" value="UniProtKB-KW"/>
</dbReference>
<dbReference type="RefSeq" id="WP_126980128.1">
    <property type="nucleotide sequence ID" value="NZ_PQSP01000004.1"/>
</dbReference>
<evidence type="ECO:0000256" key="1">
    <source>
        <dbReference type="ARBA" id="ARBA00004196"/>
    </source>
</evidence>
<feature type="binding site" evidence="13">
    <location>
        <position position="366"/>
    </location>
    <ligand>
        <name>heme b</name>
        <dbReference type="ChEBI" id="CHEBI:60344"/>
    </ligand>
</feature>
<evidence type="ECO:0000256" key="16">
    <source>
        <dbReference type="SAM" id="MobiDB-lite"/>
    </source>
</evidence>
<dbReference type="Pfam" id="PF04261">
    <property type="entry name" value="Dyp_perox_N"/>
    <property type="match status" value="1"/>
</dbReference>
<evidence type="ECO:0000256" key="15">
    <source>
        <dbReference type="RuleBase" id="RU365017"/>
    </source>
</evidence>
<dbReference type="GO" id="GO:0033212">
    <property type="term" value="P:iron import into cell"/>
    <property type="evidence" value="ECO:0007669"/>
    <property type="project" value="InterPro"/>
</dbReference>
<comment type="function">
    <text evidence="15">Involved in the recovery of exogenous heme iron. Extracts iron from heme while preserving the protoporphyrin ring intact.</text>
</comment>
<protein>
    <recommendedName>
        <fullName evidence="10 15">Deferrochelatase</fullName>
        <ecNumber evidence="15">1.11.1.-</ecNumber>
    </recommendedName>
    <alternativeName>
        <fullName evidence="11 15">Peroxidase EfeB</fullName>
    </alternativeName>
</protein>
<dbReference type="NCBIfam" id="TIGR01409">
    <property type="entry name" value="TAT_signal_seq"/>
    <property type="match status" value="1"/>
</dbReference>